<dbReference type="AlphaFoldDB" id="A8ZYX5"/>
<evidence type="ECO:0000256" key="1">
    <source>
        <dbReference type="SAM" id="Phobius"/>
    </source>
</evidence>
<dbReference type="Proteomes" id="UP000008561">
    <property type="component" value="Chromosome"/>
</dbReference>
<sequence length="169" mass="19096">MQCFFKPLYMINTRQIIVGITFLFIGALVYLFDRPADMTYLVYTNPFNLSFYGLFPPVFGFLGNTLPAFLHVAAFILLTVGVSGWGRKTYLPVCLFWLIVDAGFELGQKYSTNIAKAIPGWFDDIYLLENTKNYFVFGTYSSLDLVAILLGGIAAYGILIYTEIKRGEK</sequence>
<protein>
    <submittedName>
        <fullName evidence="2">Uncharacterized protein</fullName>
    </submittedName>
</protein>
<keyword evidence="1" id="KW-1133">Transmembrane helix</keyword>
<dbReference type="STRING" id="96561.Dole_2945"/>
<accession>A8ZYX5</accession>
<dbReference type="HOGENOM" id="CLU_1575953_0_0_7"/>
<name>A8ZYX5_DESOH</name>
<feature type="transmembrane region" description="Helical" evidence="1">
    <location>
        <begin position="134"/>
        <end position="161"/>
    </location>
</feature>
<dbReference type="eggNOG" id="ENOG50349XT">
    <property type="taxonomic scope" value="Bacteria"/>
</dbReference>
<keyword evidence="1" id="KW-0472">Membrane</keyword>
<reference evidence="2 3" key="1">
    <citation type="submission" date="2007-10" db="EMBL/GenBank/DDBJ databases">
        <title>Complete sequence of Desulfococcus oleovorans Hxd3.</title>
        <authorList>
            <consortium name="US DOE Joint Genome Institute"/>
            <person name="Copeland A."/>
            <person name="Lucas S."/>
            <person name="Lapidus A."/>
            <person name="Barry K."/>
            <person name="Glavina del Rio T."/>
            <person name="Dalin E."/>
            <person name="Tice H."/>
            <person name="Pitluck S."/>
            <person name="Kiss H."/>
            <person name="Brettin T."/>
            <person name="Bruce D."/>
            <person name="Detter J.C."/>
            <person name="Han C."/>
            <person name="Schmutz J."/>
            <person name="Larimer F."/>
            <person name="Land M."/>
            <person name="Hauser L."/>
            <person name="Kyrpides N."/>
            <person name="Kim E."/>
            <person name="Wawrik B."/>
            <person name="Richardson P."/>
        </authorList>
    </citation>
    <scope>NUCLEOTIDE SEQUENCE [LARGE SCALE GENOMIC DNA]</scope>
    <source>
        <strain evidence="3">DSM 6200 / JCM 39069 / Hxd3</strain>
    </source>
</reference>
<proteinExistence type="predicted"/>
<dbReference type="EMBL" id="CP000859">
    <property type="protein sequence ID" value="ABW68748.1"/>
    <property type="molecule type" value="Genomic_DNA"/>
</dbReference>
<organism evidence="2 3">
    <name type="scientific">Desulfosudis oleivorans (strain DSM 6200 / JCM 39069 / Hxd3)</name>
    <name type="common">Desulfococcus oleovorans</name>
    <dbReference type="NCBI Taxonomy" id="96561"/>
    <lineage>
        <taxon>Bacteria</taxon>
        <taxon>Pseudomonadati</taxon>
        <taxon>Thermodesulfobacteriota</taxon>
        <taxon>Desulfobacteria</taxon>
        <taxon>Desulfobacterales</taxon>
        <taxon>Desulfosudaceae</taxon>
        <taxon>Desulfosudis</taxon>
    </lineage>
</organism>
<evidence type="ECO:0000313" key="3">
    <source>
        <dbReference type="Proteomes" id="UP000008561"/>
    </source>
</evidence>
<keyword evidence="1" id="KW-0812">Transmembrane</keyword>
<gene>
    <name evidence="2" type="ordered locus">Dole_2945</name>
</gene>
<keyword evidence="3" id="KW-1185">Reference proteome</keyword>
<evidence type="ECO:0000313" key="2">
    <source>
        <dbReference type="EMBL" id="ABW68748.1"/>
    </source>
</evidence>
<feature type="transmembrane region" description="Helical" evidence="1">
    <location>
        <begin position="12"/>
        <end position="32"/>
    </location>
</feature>
<feature type="transmembrane region" description="Helical" evidence="1">
    <location>
        <begin position="52"/>
        <end position="78"/>
    </location>
</feature>
<dbReference type="KEGG" id="dol:Dole_2945"/>